<dbReference type="Pfam" id="PF00441">
    <property type="entry name" value="Acyl-CoA_dh_1"/>
    <property type="match status" value="1"/>
</dbReference>
<feature type="domain" description="Acyl-CoA dehydrogenase/oxidase N-terminal" evidence="10">
    <location>
        <begin position="6"/>
        <end position="117"/>
    </location>
</feature>
<dbReference type="Gene3D" id="2.40.110.10">
    <property type="entry name" value="Butyryl-CoA Dehydrogenase, subunit A, domain 2"/>
    <property type="match status" value="1"/>
</dbReference>
<dbReference type="KEGG" id="nnv:QNH39_14155"/>
<keyword evidence="5 7" id="KW-0560">Oxidoreductase</keyword>
<dbReference type="Proteomes" id="UP001178288">
    <property type="component" value="Chromosome"/>
</dbReference>
<dbReference type="InterPro" id="IPR006091">
    <property type="entry name" value="Acyl-CoA_Oxase/DH_mid-dom"/>
</dbReference>
<dbReference type="PROSITE" id="PS00073">
    <property type="entry name" value="ACYL_COA_DH_2"/>
    <property type="match status" value="1"/>
</dbReference>
<dbReference type="RefSeq" id="WP_066087564.1">
    <property type="nucleotide sequence ID" value="NZ_CP126114.1"/>
</dbReference>
<evidence type="ECO:0000256" key="6">
    <source>
        <dbReference type="ARBA" id="ARBA00052546"/>
    </source>
</evidence>
<dbReference type="Pfam" id="PF02771">
    <property type="entry name" value="Acyl-CoA_dh_N"/>
    <property type="match status" value="1"/>
</dbReference>
<evidence type="ECO:0000256" key="7">
    <source>
        <dbReference type="RuleBase" id="RU362125"/>
    </source>
</evidence>
<dbReference type="InterPro" id="IPR046373">
    <property type="entry name" value="Acyl-CoA_Oxase/DH_mid-dom_sf"/>
</dbReference>
<dbReference type="FunFam" id="2.40.110.10:FF:000002">
    <property type="entry name" value="Acyl-CoA dehydrogenase fadE12"/>
    <property type="match status" value="1"/>
</dbReference>
<dbReference type="PIRSF" id="PIRSF016578">
    <property type="entry name" value="HsaA"/>
    <property type="match status" value="1"/>
</dbReference>
<keyword evidence="4 7" id="KW-0274">FAD</keyword>
<proteinExistence type="inferred from homology"/>
<feature type="domain" description="Acyl-CoA oxidase/dehydrogenase middle" evidence="9">
    <location>
        <begin position="123"/>
        <end position="217"/>
    </location>
</feature>
<dbReference type="Gene3D" id="1.20.140.10">
    <property type="entry name" value="Butyryl-CoA Dehydrogenase, subunit A, domain 3"/>
    <property type="match status" value="1"/>
</dbReference>
<evidence type="ECO:0000313" key="11">
    <source>
        <dbReference type="EMBL" id="WHY83831.1"/>
    </source>
</evidence>
<dbReference type="PANTHER" id="PTHR43884:SF12">
    <property type="entry name" value="ISOVALERYL-COA DEHYDROGENASE, MITOCHONDRIAL-RELATED"/>
    <property type="match status" value="1"/>
</dbReference>
<dbReference type="InterPro" id="IPR036250">
    <property type="entry name" value="AcylCo_DH-like_C"/>
</dbReference>
<feature type="domain" description="Acyl-CoA dehydrogenase/oxidase C-terminal" evidence="8">
    <location>
        <begin position="229"/>
        <end position="377"/>
    </location>
</feature>
<evidence type="ECO:0000313" key="12">
    <source>
        <dbReference type="Proteomes" id="UP001178288"/>
    </source>
</evidence>
<dbReference type="SUPFAM" id="SSF56645">
    <property type="entry name" value="Acyl-CoA dehydrogenase NM domain-like"/>
    <property type="match status" value="1"/>
</dbReference>
<dbReference type="AlphaFoldDB" id="A0AA95SDY9"/>
<evidence type="ECO:0000259" key="9">
    <source>
        <dbReference type="Pfam" id="PF02770"/>
    </source>
</evidence>
<name>A0AA95SDY9_9BACI</name>
<comment type="catalytic activity">
    <reaction evidence="6">
        <text>a 2,3-saturated acyl-CoA + A = a 2,3-dehydroacyl-CoA + AH2</text>
        <dbReference type="Rhea" id="RHEA:48608"/>
        <dbReference type="ChEBI" id="CHEBI:13193"/>
        <dbReference type="ChEBI" id="CHEBI:17499"/>
        <dbReference type="ChEBI" id="CHEBI:60015"/>
        <dbReference type="ChEBI" id="CHEBI:65111"/>
    </reaction>
</comment>
<dbReference type="InterPro" id="IPR009075">
    <property type="entry name" value="AcylCo_DH/oxidase_C"/>
</dbReference>
<evidence type="ECO:0000259" key="10">
    <source>
        <dbReference type="Pfam" id="PF02771"/>
    </source>
</evidence>
<comment type="cofactor">
    <cofactor evidence="1 7">
        <name>FAD</name>
        <dbReference type="ChEBI" id="CHEBI:57692"/>
    </cofactor>
</comment>
<accession>A0AA95SDY9</accession>
<dbReference type="InterPro" id="IPR006089">
    <property type="entry name" value="Acyl-CoA_DH_CS"/>
</dbReference>
<evidence type="ECO:0000256" key="3">
    <source>
        <dbReference type="ARBA" id="ARBA00022630"/>
    </source>
</evidence>
<evidence type="ECO:0000256" key="1">
    <source>
        <dbReference type="ARBA" id="ARBA00001974"/>
    </source>
</evidence>
<dbReference type="PANTHER" id="PTHR43884">
    <property type="entry name" value="ACYL-COA DEHYDROGENASE"/>
    <property type="match status" value="1"/>
</dbReference>
<evidence type="ECO:0000256" key="5">
    <source>
        <dbReference type="ARBA" id="ARBA00023002"/>
    </source>
</evidence>
<dbReference type="InterPro" id="IPR013786">
    <property type="entry name" value="AcylCoA_DH/ox_N"/>
</dbReference>
<keyword evidence="3 7" id="KW-0285">Flavoprotein</keyword>
<gene>
    <name evidence="11" type="ORF">QNH39_14155</name>
</gene>
<evidence type="ECO:0000256" key="4">
    <source>
        <dbReference type="ARBA" id="ARBA00022827"/>
    </source>
</evidence>
<dbReference type="Pfam" id="PF02770">
    <property type="entry name" value="Acyl-CoA_dh_M"/>
    <property type="match status" value="1"/>
</dbReference>
<protein>
    <submittedName>
        <fullName evidence="11">Acyl-CoA dehydrogenase family protein</fullName>
    </submittedName>
</protein>
<comment type="similarity">
    <text evidence="2 7">Belongs to the acyl-CoA dehydrogenase family.</text>
</comment>
<dbReference type="GO" id="GO:0003995">
    <property type="term" value="F:acyl-CoA dehydrogenase activity"/>
    <property type="evidence" value="ECO:0007669"/>
    <property type="project" value="InterPro"/>
</dbReference>
<dbReference type="FunFam" id="1.20.140.10:FF:000004">
    <property type="entry name" value="Acyl-CoA dehydrogenase FadE25"/>
    <property type="match status" value="1"/>
</dbReference>
<dbReference type="GO" id="GO:0050660">
    <property type="term" value="F:flavin adenine dinucleotide binding"/>
    <property type="evidence" value="ECO:0007669"/>
    <property type="project" value="InterPro"/>
</dbReference>
<reference evidence="11" key="1">
    <citation type="submission" date="2023-05" db="EMBL/GenBank/DDBJ databases">
        <title>Comparative genomics of Bacillaceae isolates and their secondary metabolite potential.</title>
        <authorList>
            <person name="Song L."/>
            <person name="Nielsen L.J."/>
            <person name="Mohite O."/>
            <person name="Xu X."/>
            <person name="Weber T."/>
            <person name="Kovacs A.T."/>
        </authorList>
    </citation>
    <scope>NUCLEOTIDE SEQUENCE</scope>
    <source>
        <strain evidence="11">XLM17</strain>
    </source>
</reference>
<dbReference type="InterPro" id="IPR037069">
    <property type="entry name" value="AcylCoA_DH/ox_N_sf"/>
</dbReference>
<organism evidence="11 12">
    <name type="scientific">Neobacillus novalis</name>
    <dbReference type="NCBI Taxonomy" id="220687"/>
    <lineage>
        <taxon>Bacteria</taxon>
        <taxon>Bacillati</taxon>
        <taxon>Bacillota</taxon>
        <taxon>Bacilli</taxon>
        <taxon>Bacillales</taxon>
        <taxon>Bacillaceae</taxon>
        <taxon>Neobacillus</taxon>
    </lineage>
</organism>
<dbReference type="Gene3D" id="1.10.540.10">
    <property type="entry name" value="Acyl-CoA dehydrogenase/oxidase, N-terminal domain"/>
    <property type="match status" value="1"/>
</dbReference>
<keyword evidence="12" id="KW-1185">Reference proteome</keyword>
<dbReference type="FunFam" id="1.10.540.10:FF:000002">
    <property type="entry name" value="Acyl-CoA dehydrogenase FadE19"/>
    <property type="match status" value="1"/>
</dbReference>
<evidence type="ECO:0000259" key="8">
    <source>
        <dbReference type="Pfam" id="PF00441"/>
    </source>
</evidence>
<dbReference type="EMBL" id="CP126114">
    <property type="protein sequence ID" value="WHY83831.1"/>
    <property type="molecule type" value="Genomic_DNA"/>
</dbReference>
<evidence type="ECO:0000256" key="2">
    <source>
        <dbReference type="ARBA" id="ARBA00009347"/>
    </source>
</evidence>
<sequence>MDFNLSDELNMIKDMTYKFAVNEIAPHSSECDKEEKYTPEIRKKAAELGLVGAWIPEEYGGAGMGILGQAVITEQLSRVDMGIGTNIITASFGCEAIYLYGTEEQKQKYLPQVCQGEWVSSGAFTEPNAGTDAAGYLTRAVRDGDDFVINGSKIFITNGTVCDFMVVQAITQPDEKRHKRFSQIIVDANTDGITRTKLHGKLGIRASDTAQISFENVRVSQSNLVGTDGKGFPQLMHFFDITRMMVAAQALGISQACLDAAVKYSKERYAFGNPIGSYQATMTKLTEMAVKIEALRNLVYKAAWLVDTGKPDFTLSAMAKYLGGQTAVFCANAAIEIHGGYGYMEEYSVQKWYRDAKILEIYEGTKEAEVMAIGRVLQS</sequence>
<dbReference type="InterPro" id="IPR009100">
    <property type="entry name" value="AcylCoA_DH/oxidase_NM_dom_sf"/>
</dbReference>
<dbReference type="SUPFAM" id="SSF47203">
    <property type="entry name" value="Acyl-CoA dehydrogenase C-terminal domain-like"/>
    <property type="match status" value="1"/>
</dbReference>